<feature type="compositionally biased region" description="Basic and acidic residues" evidence="1">
    <location>
        <begin position="28"/>
        <end position="38"/>
    </location>
</feature>
<feature type="region of interest" description="Disordered" evidence="1">
    <location>
        <begin position="259"/>
        <end position="332"/>
    </location>
</feature>
<feature type="compositionally biased region" description="Low complexity" evidence="1">
    <location>
        <begin position="298"/>
        <end position="326"/>
    </location>
</feature>
<evidence type="ECO:0000256" key="2">
    <source>
        <dbReference type="SAM" id="Phobius"/>
    </source>
</evidence>
<gene>
    <name evidence="3" type="ORF">SAMN04487824_12026</name>
</gene>
<feature type="transmembrane region" description="Helical" evidence="2">
    <location>
        <begin position="75"/>
        <end position="95"/>
    </location>
</feature>
<keyword evidence="2" id="KW-0472">Membrane</keyword>
<protein>
    <submittedName>
        <fullName evidence="3">Uncharacterized protein</fullName>
    </submittedName>
</protein>
<evidence type="ECO:0000256" key="1">
    <source>
        <dbReference type="SAM" id="MobiDB-lite"/>
    </source>
</evidence>
<sequence length="332" mass="34643">MTKLGGKARGRGTLDAADAEKLFSTVDETGHTNEETAARQRKMRSQGRHGVDVDPLSDKDPSGSNVGEVMTRTTTIFLVVFFLAVVTLQVSCGVVRRVSTRSLGNEASISSVVAAMSNGVEWGNGYTQFPEDFSVQEADENTHRIEVTVTDTSSSDVLGVFSTSQIQAAALATNALMNPDINTVIYNVNVHVNKAGKIQTSRFFGYLKPTGELKTLMTFIWTKTATAQGVRFNCSITGVDSATEKQLRKSITNGVLDQVFGPSADDKSTSGTDGGAGGILGVLTSGTNEKSTDGESGTDVTSTTDNNATASATTATGEKNTADAATGAGGGN</sequence>
<keyword evidence="2" id="KW-0812">Transmembrane</keyword>
<feature type="region of interest" description="Disordered" evidence="1">
    <location>
        <begin position="24"/>
        <end position="66"/>
    </location>
</feature>
<dbReference type="EMBL" id="FMZL01000020">
    <property type="protein sequence ID" value="SDC53551.1"/>
    <property type="molecule type" value="Genomic_DNA"/>
</dbReference>
<name>A0A1G6MDM6_9ACTN</name>
<dbReference type="AlphaFoldDB" id="A0A1G6MDM6"/>
<evidence type="ECO:0000313" key="3">
    <source>
        <dbReference type="EMBL" id="SDC53551.1"/>
    </source>
</evidence>
<keyword evidence="4" id="KW-1185">Reference proteome</keyword>
<feature type="compositionally biased region" description="Basic and acidic residues" evidence="1">
    <location>
        <begin position="49"/>
        <end position="61"/>
    </location>
</feature>
<accession>A0A1G6MDM6</accession>
<proteinExistence type="predicted"/>
<keyword evidence="2" id="KW-1133">Transmembrane helix</keyword>
<evidence type="ECO:0000313" key="4">
    <source>
        <dbReference type="Proteomes" id="UP000198528"/>
    </source>
</evidence>
<dbReference type="Proteomes" id="UP000198528">
    <property type="component" value="Unassembled WGS sequence"/>
</dbReference>
<dbReference type="STRING" id="604330.SAMN04489857_1857"/>
<reference evidence="4" key="1">
    <citation type="submission" date="2016-10" db="EMBL/GenBank/DDBJ databases">
        <authorList>
            <person name="Varghese N."/>
            <person name="Submissions S."/>
        </authorList>
    </citation>
    <scope>NUCLEOTIDE SEQUENCE [LARGE SCALE GENOMIC DNA]</scope>
    <source>
        <strain evidence="4">DSM 22619</strain>
    </source>
</reference>
<dbReference type="RefSeq" id="WP_090847296.1">
    <property type="nucleotide sequence ID" value="NZ_FMZL01000020.1"/>
</dbReference>
<organism evidence="3 4">
    <name type="scientific">Parafannyhessea umbonata</name>
    <dbReference type="NCBI Taxonomy" id="604330"/>
    <lineage>
        <taxon>Bacteria</taxon>
        <taxon>Bacillati</taxon>
        <taxon>Actinomycetota</taxon>
        <taxon>Coriobacteriia</taxon>
        <taxon>Coriobacteriales</taxon>
        <taxon>Atopobiaceae</taxon>
        <taxon>Parafannyhessea</taxon>
    </lineage>
</organism>